<accession>A0A9P6U9K7</accession>
<name>A0A9P6U9K7_9FUNG</name>
<reference evidence="2" key="1">
    <citation type="journal article" date="2020" name="Fungal Divers.">
        <title>Resolving the Mortierellaceae phylogeny through synthesis of multi-gene phylogenetics and phylogenomics.</title>
        <authorList>
            <person name="Vandepol N."/>
            <person name="Liber J."/>
            <person name="Desiro A."/>
            <person name="Na H."/>
            <person name="Kennedy M."/>
            <person name="Barry K."/>
            <person name="Grigoriev I.V."/>
            <person name="Miller A.N."/>
            <person name="O'Donnell K."/>
            <person name="Stajich J.E."/>
            <person name="Bonito G."/>
        </authorList>
    </citation>
    <scope>NUCLEOTIDE SEQUENCE</scope>
    <source>
        <strain evidence="2">BC1065</strain>
    </source>
</reference>
<keyword evidence="3" id="KW-1185">Reference proteome</keyword>
<comment type="caution">
    <text evidence="2">The sequence shown here is derived from an EMBL/GenBank/DDBJ whole genome shotgun (WGS) entry which is preliminary data.</text>
</comment>
<dbReference type="Proteomes" id="UP000807716">
    <property type="component" value="Unassembled WGS sequence"/>
</dbReference>
<sequence length="171" mass="16684">MIANMSIIRPGGGGRPAKSGVTAGAEVVAEDGEVVEPAGVEGGAHVRARVGAAGAAGVQSMAQGFVPAPKPPKKGGAEVVVGVAIIVAAKVVGAAPKPPKWTGAEDAAFEDSCDARARVGTAGDSGIQSIIEAFVAAPKPPNRLGVAAVLRVVVIGVAVATGDDELAEEHG</sequence>
<proteinExistence type="predicted"/>
<evidence type="ECO:0000313" key="3">
    <source>
        <dbReference type="Proteomes" id="UP000807716"/>
    </source>
</evidence>
<feature type="region of interest" description="Disordered" evidence="1">
    <location>
        <begin position="1"/>
        <end position="20"/>
    </location>
</feature>
<organism evidence="2 3">
    <name type="scientific">Actinomortierella ambigua</name>
    <dbReference type="NCBI Taxonomy" id="1343610"/>
    <lineage>
        <taxon>Eukaryota</taxon>
        <taxon>Fungi</taxon>
        <taxon>Fungi incertae sedis</taxon>
        <taxon>Mucoromycota</taxon>
        <taxon>Mortierellomycotina</taxon>
        <taxon>Mortierellomycetes</taxon>
        <taxon>Mortierellales</taxon>
        <taxon>Mortierellaceae</taxon>
        <taxon>Actinomortierella</taxon>
    </lineage>
</organism>
<gene>
    <name evidence="2" type="ORF">DFQ27_000817</name>
</gene>
<dbReference type="AlphaFoldDB" id="A0A9P6U9K7"/>
<evidence type="ECO:0000313" key="2">
    <source>
        <dbReference type="EMBL" id="KAG0265099.1"/>
    </source>
</evidence>
<dbReference type="EMBL" id="JAAAJB010000123">
    <property type="protein sequence ID" value="KAG0265099.1"/>
    <property type="molecule type" value="Genomic_DNA"/>
</dbReference>
<protein>
    <submittedName>
        <fullName evidence="2">Uncharacterized protein</fullName>
    </submittedName>
</protein>
<evidence type="ECO:0000256" key="1">
    <source>
        <dbReference type="SAM" id="MobiDB-lite"/>
    </source>
</evidence>